<name>A0AAU9N639_9ASTR</name>
<dbReference type="InterPro" id="IPR012337">
    <property type="entry name" value="RNaseH-like_sf"/>
</dbReference>
<gene>
    <name evidence="3" type="ORF">LVIROSA_LOCUS19868</name>
</gene>
<feature type="region of interest" description="Disordered" evidence="1">
    <location>
        <begin position="364"/>
        <end position="390"/>
    </location>
</feature>
<keyword evidence="4" id="KW-1185">Reference proteome</keyword>
<reference evidence="3 4" key="1">
    <citation type="submission" date="2022-01" db="EMBL/GenBank/DDBJ databases">
        <authorList>
            <person name="Xiong W."/>
            <person name="Schranz E."/>
        </authorList>
    </citation>
    <scope>NUCLEOTIDE SEQUENCE [LARGE SCALE GENOMIC DNA]</scope>
</reference>
<dbReference type="PANTHER" id="PTHR32166:SF122">
    <property type="entry name" value="OS09G0499600 PROTEIN"/>
    <property type="match status" value="1"/>
</dbReference>
<comment type="caution">
    <text evidence="3">The sequence shown here is derived from an EMBL/GenBank/DDBJ whole genome shotgun (WGS) entry which is preliminary data.</text>
</comment>
<sequence length="390" mass="44639">MLDDMVEEIAEENVVQVVTDNASNYVKAGSMLEATRPYLYWTPYAAHCIDLMLEDIGKIPRVRNTLKGAMFCNGYIYNHVGIVNMMRRFTNQRNLHRPAITRFATSFITLSQMHKQKNNLRKMITSPEWNNSKWSKDAAGKRLTSTFLQERFWRNIVFALKLTGPLVKVLRMVDGDKKPAMGYIYESMDRAKETIAASFLHKEEHYKKAFEYIDARWDCQLHRPLHAAGFFLNPELYYKNPENAMCAEVMNGLYATIQRLVPDLSTQDKIGEQLDLYQNAQGLFGNPMAIRQRDKRAPADWWSAYGASAPELHKFAIRLLGHLSLIILLGGHLHQVSSTRKASETSNCRRASRGFSLIDEEIEEDIGVSEDDGEEEVLGIDVDDDDADEF</sequence>
<dbReference type="PANTHER" id="PTHR32166">
    <property type="entry name" value="OSJNBA0013A04.12 PROTEIN"/>
    <property type="match status" value="1"/>
</dbReference>
<organism evidence="3 4">
    <name type="scientific">Lactuca virosa</name>
    <dbReference type="NCBI Taxonomy" id="75947"/>
    <lineage>
        <taxon>Eukaryota</taxon>
        <taxon>Viridiplantae</taxon>
        <taxon>Streptophyta</taxon>
        <taxon>Embryophyta</taxon>
        <taxon>Tracheophyta</taxon>
        <taxon>Spermatophyta</taxon>
        <taxon>Magnoliopsida</taxon>
        <taxon>eudicotyledons</taxon>
        <taxon>Gunneridae</taxon>
        <taxon>Pentapetalae</taxon>
        <taxon>asterids</taxon>
        <taxon>campanulids</taxon>
        <taxon>Asterales</taxon>
        <taxon>Asteraceae</taxon>
        <taxon>Cichorioideae</taxon>
        <taxon>Cichorieae</taxon>
        <taxon>Lactucinae</taxon>
        <taxon>Lactuca</taxon>
    </lineage>
</organism>
<evidence type="ECO:0000313" key="3">
    <source>
        <dbReference type="EMBL" id="CAH1433271.1"/>
    </source>
</evidence>
<dbReference type="Proteomes" id="UP001157418">
    <property type="component" value="Unassembled WGS sequence"/>
</dbReference>
<accession>A0AAU9N639</accession>
<dbReference type="AlphaFoldDB" id="A0AAU9N639"/>
<feature type="domain" description="DUF659" evidence="2">
    <location>
        <begin position="1"/>
        <end position="68"/>
    </location>
</feature>
<proteinExistence type="predicted"/>
<dbReference type="InterPro" id="IPR007021">
    <property type="entry name" value="DUF659"/>
</dbReference>
<evidence type="ECO:0000313" key="4">
    <source>
        <dbReference type="Proteomes" id="UP001157418"/>
    </source>
</evidence>
<evidence type="ECO:0000256" key="1">
    <source>
        <dbReference type="SAM" id="MobiDB-lite"/>
    </source>
</evidence>
<dbReference type="EMBL" id="CAKMRJ010003334">
    <property type="protein sequence ID" value="CAH1433271.1"/>
    <property type="molecule type" value="Genomic_DNA"/>
</dbReference>
<dbReference type="Pfam" id="PF04937">
    <property type="entry name" value="DUF659"/>
    <property type="match status" value="1"/>
</dbReference>
<protein>
    <recommendedName>
        <fullName evidence="2">DUF659 domain-containing protein</fullName>
    </recommendedName>
</protein>
<evidence type="ECO:0000259" key="2">
    <source>
        <dbReference type="Pfam" id="PF04937"/>
    </source>
</evidence>
<dbReference type="SUPFAM" id="SSF53098">
    <property type="entry name" value="Ribonuclease H-like"/>
    <property type="match status" value="1"/>
</dbReference>